<evidence type="ECO:0000259" key="1">
    <source>
        <dbReference type="Pfam" id="PF00561"/>
    </source>
</evidence>
<dbReference type="InterPro" id="IPR000073">
    <property type="entry name" value="AB_hydrolase_1"/>
</dbReference>
<dbReference type="PANTHER" id="PTHR43433:SF5">
    <property type="entry name" value="AB HYDROLASE-1 DOMAIN-CONTAINING PROTEIN"/>
    <property type="match status" value="1"/>
</dbReference>
<dbReference type="STRING" id="1547922.ISF6_2572"/>
<dbReference type="PANTHER" id="PTHR43433">
    <property type="entry name" value="HYDROLASE, ALPHA/BETA FOLD FAMILY PROTEIN"/>
    <property type="match status" value="1"/>
</dbReference>
<reference evidence="3" key="1">
    <citation type="submission" date="2015-07" db="EMBL/GenBank/DDBJ databases">
        <title>Discovery of a poly(ethylene terephthalate assimilation.</title>
        <authorList>
            <person name="Yoshida S."/>
            <person name="Hiraga K."/>
            <person name="Takehana T."/>
            <person name="Taniguchi I."/>
            <person name="Yamaji H."/>
            <person name="Maeda Y."/>
            <person name="Toyohara K."/>
            <person name="Miyamoto K."/>
            <person name="Kimura Y."/>
            <person name="Oda K."/>
        </authorList>
    </citation>
    <scope>NUCLEOTIDE SEQUENCE [LARGE SCALE GENOMIC DNA]</scope>
    <source>
        <strain evidence="3">NBRC 110686 / TISTR 2288 / 201-F6</strain>
    </source>
</reference>
<dbReference type="Proteomes" id="UP000037660">
    <property type="component" value="Unassembled WGS sequence"/>
</dbReference>
<sequence length="243" mass="25183">MLLLAALGTDTRIWDGVAARLAGGTALLRIEHPGHGGAPTEDARSVAQLAARVLRTLDDAGIASAHVAGVSLGAAVALALAADHPGRVRSLTLAHTALRFGDPALWDRRIETARRDGLAPLVEGTLARWLTPGEATADPGRADGLRAMFIATDREAYARCCEAVRDFDGEALPARVRAPTLLVAGDADLATPPAQMLALQQALPRAQLLRLPGAHLGLLAAPGAVAGALQALIDEGDHLWTTT</sequence>
<dbReference type="Pfam" id="PF00561">
    <property type="entry name" value="Abhydrolase_1"/>
    <property type="match status" value="1"/>
</dbReference>
<keyword evidence="2" id="KW-0378">Hydrolase</keyword>
<gene>
    <name evidence="2" type="ORF">ISF6_2572</name>
</gene>
<evidence type="ECO:0000313" key="3">
    <source>
        <dbReference type="Proteomes" id="UP000037660"/>
    </source>
</evidence>
<dbReference type="EMBL" id="BBYR01000038">
    <property type="protein sequence ID" value="GAP36732.1"/>
    <property type="molecule type" value="Genomic_DNA"/>
</dbReference>
<evidence type="ECO:0000313" key="2">
    <source>
        <dbReference type="EMBL" id="GAP36732.1"/>
    </source>
</evidence>
<dbReference type="InterPro" id="IPR050471">
    <property type="entry name" value="AB_hydrolase"/>
</dbReference>
<dbReference type="EC" id="3.1.1.24" evidence="2"/>
<dbReference type="SUPFAM" id="SSF53474">
    <property type="entry name" value="alpha/beta-Hydrolases"/>
    <property type="match status" value="1"/>
</dbReference>
<dbReference type="PRINTS" id="PR00111">
    <property type="entry name" value="ABHYDROLASE"/>
</dbReference>
<dbReference type="GO" id="GO:0047570">
    <property type="term" value="F:3-oxoadipate enol-lactonase activity"/>
    <property type="evidence" value="ECO:0007669"/>
    <property type="project" value="UniProtKB-EC"/>
</dbReference>
<dbReference type="Gene3D" id="3.40.50.1820">
    <property type="entry name" value="alpha/beta hydrolase"/>
    <property type="match status" value="1"/>
</dbReference>
<keyword evidence="3" id="KW-1185">Reference proteome</keyword>
<name>A0A0K8P233_PISS1</name>
<dbReference type="InterPro" id="IPR029058">
    <property type="entry name" value="AB_hydrolase_fold"/>
</dbReference>
<proteinExistence type="predicted"/>
<comment type="caution">
    <text evidence="2">The sequence shown here is derived from an EMBL/GenBank/DDBJ whole genome shotgun (WGS) entry which is preliminary data.</text>
</comment>
<reference evidence="2 3" key="2">
    <citation type="journal article" date="2016" name="Science">
        <title>A bacterium that degrades and assimilates poly(ethylene terephthalate).</title>
        <authorList>
            <person name="Yoshida S."/>
            <person name="Hiraga K."/>
            <person name="Takehana T."/>
            <person name="Taniguchi I."/>
            <person name="Yamaji H."/>
            <person name="Maeda Y."/>
            <person name="Toyohara K."/>
            <person name="Miyamoto K."/>
            <person name="Kimura Y."/>
            <person name="Oda K."/>
        </authorList>
    </citation>
    <scope>NUCLEOTIDE SEQUENCE [LARGE SCALE GENOMIC DNA]</scope>
    <source>
        <strain evidence="3">NBRC 110686 / TISTR 2288 / 201-F6</strain>
    </source>
</reference>
<protein>
    <submittedName>
        <fullName evidence="2">Beta-ketoadipate enol-lactone hydrolase</fullName>
        <ecNumber evidence="2">3.1.1.24</ecNumber>
    </submittedName>
</protein>
<feature type="domain" description="AB hydrolase-1" evidence="1">
    <location>
        <begin position="2"/>
        <end position="215"/>
    </location>
</feature>
<accession>A0A0K8P233</accession>
<organism evidence="2 3">
    <name type="scientific">Piscinibacter sakaiensis</name>
    <name type="common">Ideonella sakaiensis</name>
    <dbReference type="NCBI Taxonomy" id="1547922"/>
    <lineage>
        <taxon>Bacteria</taxon>
        <taxon>Pseudomonadati</taxon>
        <taxon>Pseudomonadota</taxon>
        <taxon>Betaproteobacteria</taxon>
        <taxon>Burkholderiales</taxon>
        <taxon>Sphaerotilaceae</taxon>
        <taxon>Piscinibacter</taxon>
    </lineage>
</organism>
<dbReference type="AlphaFoldDB" id="A0A0K8P233"/>